<protein>
    <submittedName>
        <fullName evidence="1">Glycosyltransferase</fullName>
        <ecNumber evidence="1">2.4.-.-</ecNumber>
    </submittedName>
</protein>
<keyword evidence="1" id="KW-0808">Transferase</keyword>
<dbReference type="EC" id="2.4.-.-" evidence="1"/>
<proteinExistence type="predicted"/>
<reference evidence="1" key="1">
    <citation type="submission" date="2021-08" db="EMBL/GenBank/DDBJ databases">
        <title>Novel anaerobic bacterium isolated from sea squirt in East Sea, Republic of Korea.</title>
        <authorList>
            <person name="Nguyen T.H."/>
            <person name="Li Z."/>
            <person name="Lee Y.-J."/>
            <person name="Ko J."/>
            <person name="Kim S.-G."/>
        </authorList>
    </citation>
    <scope>NUCLEOTIDE SEQUENCE</scope>
    <source>
        <strain evidence="1">KCTC 25031</strain>
    </source>
</reference>
<sequence length="365" mass="43107">MVTYNNKVDYNSIDKESNCSSIEVSVLMSIYDENYNQVSEAVKSILNQTFDKIEFIIVLDDPHNYEIKKYLSRINDSRIILIENKENIGLAHSMNIAIKASNGRYIARMDADDISFPTRLAQQFQYMEQNKDIGILGTQIKKFGDSSRYWLNVTEPKAIKAKLFFKCCIAHPTVMIRKSILIDRNLHYNTRFKSSQDYNLWSRASLDVSIANLPEVLLFYRVHKQQITQRNKKEQQKFFGESQLELVKNILGSITEEEKKISALIWKEEKITDKNDIASFESLIRNLIKQNRHKNIYNLIEFEVPIANLLVKRITPFRIKNYLFLFRITMKNGFFNFIHRKSKKKLLRFSIKRKFRKNNFQNTIL</sequence>
<accession>A0AC61NML1</accession>
<evidence type="ECO:0000313" key="2">
    <source>
        <dbReference type="Proteomes" id="UP000826212"/>
    </source>
</evidence>
<gene>
    <name evidence="1" type="ORF">K4L44_15135</name>
</gene>
<name>A0AC61NML1_9BACT</name>
<evidence type="ECO:0000313" key="1">
    <source>
        <dbReference type="EMBL" id="QZE13862.1"/>
    </source>
</evidence>
<dbReference type="EMBL" id="CP081303">
    <property type="protein sequence ID" value="QZE13862.1"/>
    <property type="molecule type" value="Genomic_DNA"/>
</dbReference>
<keyword evidence="1" id="KW-0328">Glycosyltransferase</keyword>
<organism evidence="1 2">
    <name type="scientific">Halosquirtibacter laminarini</name>
    <dbReference type="NCBI Taxonomy" id="3374600"/>
    <lineage>
        <taxon>Bacteria</taxon>
        <taxon>Pseudomonadati</taxon>
        <taxon>Bacteroidota</taxon>
        <taxon>Bacteroidia</taxon>
        <taxon>Marinilabiliales</taxon>
        <taxon>Prolixibacteraceae</taxon>
        <taxon>Halosquirtibacter</taxon>
    </lineage>
</organism>
<dbReference type="Proteomes" id="UP000826212">
    <property type="component" value="Chromosome"/>
</dbReference>
<keyword evidence="2" id="KW-1185">Reference proteome</keyword>